<sequence length="414" mass="44879">MTRTTTMRAAIFRSFGGPIEIEEVDRPTIDKEEEDANSVILQVMATGVCRSDWHAYKGHDNDVIEHGFPFCPGHEFSGIVVEKGRRVQKLRLGDRVAVPFILICGSCTYCHSGSPTVCLHQKQPGFTQWGSFAEYIKLPRADRNLRVLPSNVTFVQAAALGCRFTTAFRAVIQQGKFLEEIEKQSQQRNNNNTENTKTNVSVGIFGCGGLGLACIMMIVAAVQQQQQQSGSHCPNTLVRIIAVDVSSQALKKAQELGATHTVLASIDPNEQVQVRDQVKALTDDGHGLDLSIDAAGFSATCENAVHCTRPQGRMVQVGLPIDTHSRPPLVPMGIVAGKEVQLVGSHGFASSDLPDLLQWVSDGLVDPAQLVERHVSLEEGAHAIQDMDHGSPLGITVVTDFQKPSTNGPVTSKL</sequence>
<accession>A0A9K3PM17</accession>
<keyword evidence="3" id="KW-0472">Membrane</keyword>
<dbReference type="PANTHER" id="PTHR43401">
    <property type="entry name" value="L-THREONINE 3-DEHYDROGENASE"/>
    <property type="match status" value="1"/>
</dbReference>
<keyword evidence="2" id="KW-0862">Zinc</keyword>
<evidence type="ECO:0000313" key="6">
    <source>
        <dbReference type="Proteomes" id="UP000693970"/>
    </source>
</evidence>
<feature type="transmembrane region" description="Helical" evidence="3">
    <location>
        <begin position="200"/>
        <end position="222"/>
    </location>
</feature>
<dbReference type="InterPro" id="IPR020843">
    <property type="entry name" value="ER"/>
</dbReference>
<dbReference type="PANTHER" id="PTHR43401:SF5">
    <property type="entry name" value="ALCOHOL DEHYDROGENASE-RELATED"/>
    <property type="match status" value="1"/>
</dbReference>
<dbReference type="InterPro" id="IPR002328">
    <property type="entry name" value="ADH_Zn_CS"/>
</dbReference>
<comment type="cofactor">
    <cofactor evidence="2">
        <name>Zn(2+)</name>
        <dbReference type="ChEBI" id="CHEBI:29105"/>
    </cofactor>
</comment>
<evidence type="ECO:0000259" key="4">
    <source>
        <dbReference type="SMART" id="SM00829"/>
    </source>
</evidence>
<reference evidence="5" key="2">
    <citation type="submission" date="2021-04" db="EMBL/GenBank/DDBJ databases">
        <authorList>
            <person name="Podell S."/>
        </authorList>
    </citation>
    <scope>NUCLEOTIDE SEQUENCE</scope>
    <source>
        <strain evidence="5">Hildebrandi</strain>
    </source>
</reference>
<dbReference type="GO" id="GO:0008270">
    <property type="term" value="F:zinc ion binding"/>
    <property type="evidence" value="ECO:0007669"/>
    <property type="project" value="InterPro"/>
</dbReference>
<dbReference type="PROSITE" id="PS00059">
    <property type="entry name" value="ADH_ZINC"/>
    <property type="match status" value="1"/>
</dbReference>
<keyword evidence="3" id="KW-1133">Transmembrane helix</keyword>
<dbReference type="GO" id="GO:0016491">
    <property type="term" value="F:oxidoreductase activity"/>
    <property type="evidence" value="ECO:0007669"/>
    <property type="project" value="UniProtKB-KW"/>
</dbReference>
<dbReference type="InterPro" id="IPR050129">
    <property type="entry name" value="Zn_alcohol_dh"/>
</dbReference>
<dbReference type="SMART" id="SM00829">
    <property type="entry name" value="PKS_ER"/>
    <property type="match status" value="1"/>
</dbReference>
<dbReference type="InterPro" id="IPR013154">
    <property type="entry name" value="ADH-like_N"/>
</dbReference>
<dbReference type="InterPro" id="IPR013149">
    <property type="entry name" value="ADH-like_C"/>
</dbReference>
<evidence type="ECO:0000313" key="5">
    <source>
        <dbReference type="EMBL" id="KAG7351716.1"/>
    </source>
</evidence>
<name>A0A9K3PM17_9STRA</name>
<keyword evidence="2" id="KW-0479">Metal-binding</keyword>
<evidence type="ECO:0000256" key="1">
    <source>
        <dbReference type="ARBA" id="ARBA00023002"/>
    </source>
</evidence>
<dbReference type="OrthoDB" id="256333at2759"/>
<dbReference type="Pfam" id="PF00107">
    <property type="entry name" value="ADH_zinc_N"/>
    <property type="match status" value="1"/>
</dbReference>
<reference evidence="5" key="1">
    <citation type="journal article" date="2021" name="Sci. Rep.">
        <title>Diploid genomic architecture of Nitzschia inconspicua, an elite biomass production diatom.</title>
        <authorList>
            <person name="Oliver A."/>
            <person name="Podell S."/>
            <person name="Pinowska A."/>
            <person name="Traller J.C."/>
            <person name="Smith S.R."/>
            <person name="McClure R."/>
            <person name="Beliaev A."/>
            <person name="Bohutskyi P."/>
            <person name="Hill E.A."/>
            <person name="Rabines A."/>
            <person name="Zheng H."/>
            <person name="Allen L.Z."/>
            <person name="Kuo A."/>
            <person name="Grigoriev I.V."/>
            <person name="Allen A.E."/>
            <person name="Hazlebeck D."/>
            <person name="Allen E.E."/>
        </authorList>
    </citation>
    <scope>NUCLEOTIDE SEQUENCE</scope>
    <source>
        <strain evidence="5">Hildebrandi</strain>
    </source>
</reference>
<comment type="similarity">
    <text evidence="2">Belongs to the zinc-containing alcohol dehydrogenase family.</text>
</comment>
<feature type="domain" description="Enoyl reductase (ER)" evidence="4">
    <location>
        <begin position="17"/>
        <end position="398"/>
    </location>
</feature>
<gene>
    <name evidence="5" type="ORF">IV203_007764</name>
</gene>
<evidence type="ECO:0000256" key="2">
    <source>
        <dbReference type="RuleBase" id="RU361277"/>
    </source>
</evidence>
<dbReference type="AlphaFoldDB" id="A0A9K3PM17"/>
<comment type="caution">
    <text evidence="5">The sequence shown here is derived from an EMBL/GenBank/DDBJ whole genome shotgun (WGS) entry which is preliminary data.</text>
</comment>
<dbReference type="Pfam" id="PF08240">
    <property type="entry name" value="ADH_N"/>
    <property type="match status" value="1"/>
</dbReference>
<organism evidence="5 6">
    <name type="scientific">Nitzschia inconspicua</name>
    <dbReference type="NCBI Taxonomy" id="303405"/>
    <lineage>
        <taxon>Eukaryota</taxon>
        <taxon>Sar</taxon>
        <taxon>Stramenopiles</taxon>
        <taxon>Ochrophyta</taxon>
        <taxon>Bacillariophyta</taxon>
        <taxon>Bacillariophyceae</taxon>
        <taxon>Bacillariophycidae</taxon>
        <taxon>Bacillariales</taxon>
        <taxon>Bacillariaceae</taxon>
        <taxon>Nitzschia</taxon>
    </lineage>
</organism>
<protein>
    <submittedName>
        <fullName evidence="5">Alcohol dehydrogenase</fullName>
    </submittedName>
</protein>
<evidence type="ECO:0000256" key="3">
    <source>
        <dbReference type="SAM" id="Phobius"/>
    </source>
</evidence>
<dbReference type="Proteomes" id="UP000693970">
    <property type="component" value="Unassembled WGS sequence"/>
</dbReference>
<keyword evidence="3" id="KW-0812">Transmembrane</keyword>
<keyword evidence="1" id="KW-0560">Oxidoreductase</keyword>
<proteinExistence type="inferred from homology"/>
<dbReference type="EMBL" id="JAGRRH010000017">
    <property type="protein sequence ID" value="KAG7351716.1"/>
    <property type="molecule type" value="Genomic_DNA"/>
</dbReference>
<keyword evidence="6" id="KW-1185">Reference proteome</keyword>